<evidence type="ECO:0000256" key="1">
    <source>
        <dbReference type="SAM" id="Phobius"/>
    </source>
</evidence>
<dbReference type="Proteomes" id="UP000559626">
    <property type="component" value="Unassembled WGS sequence"/>
</dbReference>
<proteinExistence type="predicted"/>
<comment type="caution">
    <text evidence="2">The sequence shown here is derived from an EMBL/GenBank/DDBJ whole genome shotgun (WGS) entry which is preliminary data.</text>
</comment>
<name>A0A7Y0ADT3_9BACT</name>
<keyword evidence="1" id="KW-0472">Membrane</keyword>
<dbReference type="EMBL" id="JABBGH010000001">
    <property type="protein sequence ID" value="NML65451.1"/>
    <property type="molecule type" value="Genomic_DNA"/>
</dbReference>
<dbReference type="RefSeq" id="WP_169530750.1">
    <property type="nucleotide sequence ID" value="NZ_JABBGH010000001.1"/>
</dbReference>
<evidence type="ECO:0000313" key="2">
    <source>
        <dbReference type="EMBL" id="NML65451.1"/>
    </source>
</evidence>
<sequence length="127" mass="12963">MSEFSDQWAGCMHSSGLPVPDVEDANEALEVLDKIHSAWENAGGEAELTIGALLATGLLTVAGGAVVPVLEEIVTVTVAAYLGACIGCLGSVAYDSLKSLFASGQLPAFVVAELESQGVDIQNEAVA</sequence>
<reference evidence="2 3" key="1">
    <citation type="submission" date="2020-04" db="EMBL/GenBank/DDBJ databases">
        <title>Hymenobacter polaris sp. nov., isolated from Arctic soil.</title>
        <authorList>
            <person name="Dahal R.H."/>
        </authorList>
    </citation>
    <scope>NUCLEOTIDE SEQUENCE [LARGE SCALE GENOMIC DNA]</scope>
    <source>
        <strain evidence="2 3">RP-2-7</strain>
    </source>
</reference>
<feature type="transmembrane region" description="Helical" evidence="1">
    <location>
        <begin position="73"/>
        <end position="94"/>
    </location>
</feature>
<evidence type="ECO:0000313" key="3">
    <source>
        <dbReference type="Proteomes" id="UP000559626"/>
    </source>
</evidence>
<organism evidence="2 3">
    <name type="scientific">Hymenobacter polaris</name>
    <dbReference type="NCBI Taxonomy" id="2682546"/>
    <lineage>
        <taxon>Bacteria</taxon>
        <taxon>Pseudomonadati</taxon>
        <taxon>Bacteroidota</taxon>
        <taxon>Cytophagia</taxon>
        <taxon>Cytophagales</taxon>
        <taxon>Hymenobacteraceae</taxon>
        <taxon>Hymenobacter</taxon>
    </lineage>
</organism>
<keyword evidence="3" id="KW-1185">Reference proteome</keyword>
<accession>A0A7Y0ADT3</accession>
<keyword evidence="1" id="KW-1133">Transmembrane helix</keyword>
<dbReference type="AlphaFoldDB" id="A0A7Y0ADT3"/>
<gene>
    <name evidence="2" type="ORF">HHL22_09565</name>
</gene>
<keyword evidence="1" id="KW-0812">Transmembrane</keyword>
<feature type="transmembrane region" description="Helical" evidence="1">
    <location>
        <begin position="48"/>
        <end position="67"/>
    </location>
</feature>
<protein>
    <submittedName>
        <fullName evidence="2">Uncharacterized protein</fullName>
    </submittedName>
</protein>